<sequence>MTASHTALSAETAVSANRDLVSVRVGAVEVLRARFDADAVPPSECRTPYLHPLRTLSGGVVTGHRPHDHRWHKGLTMAVPKLAVAAPPGRPGRPAAASNFWGGPSYVTGRGYVDLDDAGRIETSLFETAANGSVAADLVWIGADGVPVLSERRTFAVRDVDREAGCWTLEFRSELRTLGADPVEFKSPTVLGRELAGYCGFFWRGPRAFTGGRVLAANGLEGADTLMGRRAEWLAYIGEFDERDGFATLVFVPEGEAPEWFVRGEDYPGVNPSLAFGEPLPLAPGEVLALGYRVVIADGAWSRERIEDYLRPGLTAGR</sequence>
<reference evidence="1 2" key="1">
    <citation type="submission" date="2020-02" db="EMBL/GenBank/DDBJ databases">
        <title>Acidophilic actinobacteria isolated from forest soil.</title>
        <authorList>
            <person name="Golinska P."/>
        </authorList>
    </citation>
    <scope>NUCLEOTIDE SEQUENCE [LARGE SCALE GENOMIC DNA]</scope>
    <source>
        <strain evidence="1 2">NL8</strain>
    </source>
</reference>
<proteinExistence type="predicted"/>
<keyword evidence="2" id="KW-1185">Reference proteome</keyword>
<dbReference type="InterPro" id="IPR029475">
    <property type="entry name" value="DUF6807"/>
</dbReference>
<name>A0ABS5KY91_9ACTN</name>
<evidence type="ECO:0000313" key="2">
    <source>
        <dbReference type="Proteomes" id="UP000730482"/>
    </source>
</evidence>
<evidence type="ECO:0000313" key="1">
    <source>
        <dbReference type="EMBL" id="MBS2550934.1"/>
    </source>
</evidence>
<comment type="caution">
    <text evidence="1">The sequence shown here is derived from an EMBL/GenBank/DDBJ whole genome shotgun (WGS) entry which is preliminary data.</text>
</comment>
<dbReference type="RefSeq" id="WP_212014702.1">
    <property type="nucleotide sequence ID" value="NZ_JAAFYZ010000120.1"/>
</dbReference>
<protein>
    <submittedName>
        <fullName evidence="1">PmoA family protein</fullName>
    </submittedName>
</protein>
<dbReference type="EMBL" id="JAAFYZ010000120">
    <property type="protein sequence ID" value="MBS2550934.1"/>
    <property type="molecule type" value="Genomic_DNA"/>
</dbReference>
<gene>
    <name evidence="1" type="ORF">KGQ19_29080</name>
</gene>
<accession>A0ABS5KY91</accession>
<organism evidence="1 2">
    <name type="scientific">Catenulispora pinistramenti</name>
    <dbReference type="NCBI Taxonomy" id="2705254"/>
    <lineage>
        <taxon>Bacteria</taxon>
        <taxon>Bacillati</taxon>
        <taxon>Actinomycetota</taxon>
        <taxon>Actinomycetes</taxon>
        <taxon>Catenulisporales</taxon>
        <taxon>Catenulisporaceae</taxon>
        <taxon>Catenulispora</taxon>
    </lineage>
</organism>
<dbReference type="Proteomes" id="UP000730482">
    <property type="component" value="Unassembled WGS sequence"/>
</dbReference>
<dbReference type="Pfam" id="PF14100">
    <property type="entry name" value="DUF6807"/>
    <property type="match status" value="1"/>
</dbReference>